<reference evidence="1 2" key="1">
    <citation type="submission" date="2023-11" db="EMBL/GenBank/DDBJ databases">
        <title>Lentzea sokolovensis, sp. nov., Lentzea kristufkii, sp. nov., and Lentzea miocenensis, sp. nov., rare actinobacteria from Sokolov Coal Basin, Miocene lacustrine sediment, Czech Republic.</title>
        <authorList>
            <person name="Lara A."/>
            <person name="Kotroba L."/>
            <person name="Nouioui I."/>
            <person name="Neumann-Schaal M."/>
            <person name="Mast Y."/>
            <person name="Chronakova A."/>
        </authorList>
    </citation>
    <scope>NUCLEOTIDE SEQUENCE [LARGE SCALE GENOMIC DNA]</scope>
    <source>
        <strain evidence="1 2">BCCO 10_0856</strain>
    </source>
</reference>
<proteinExistence type="predicted"/>
<accession>A0ABU4T6N3</accession>
<name>A0ABU4T6N3_9PSEU</name>
<organism evidence="1 2">
    <name type="scientific">Lentzea miocenica</name>
    <dbReference type="NCBI Taxonomy" id="3095431"/>
    <lineage>
        <taxon>Bacteria</taxon>
        <taxon>Bacillati</taxon>
        <taxon>Actinomycetota</taxon>
        <taxon>Actinomycetes</taxon>
        <taxon>Pseudonocardiales</taxon>
        <taxon>Pseudonocardiaceae</taxon>
        <taxon>Lentzea</taxon>
    </lineage>
</organism>
<comment type="caution">
    <text evidence="1">The sequence shown here is derived from an EMBL/GenBank/DDBJ whole genome shotgun (WGS) entry which is preliminary data.</text>
</comment>
<sequence length="109" mass="12343">MCIEENVFREHAHGNLAFSAHNRRETGIEEIVRVKCRAVSSCHREHRRVPGAHQIDGLDRTLHVAAVAREAQQCRIRFDYPFGQLSYGESFQPAVHHLNGVAVTSENRG</sequence>
<gene>
    <name evidence="1" type="ORF">SK803_26700</name>
</gene>
<evidence type="ECO:0000313" key="1">
    <source>
        <dbReference type="EMBL" id="MDX8033827.1"/>
    </source>
</evidence>
<evidence type="ECO:0000313" key="2">
    <source>
        <dbReference type="Proteomes" id="UP001285521"/>
    </source>
</evidence>
<keyword evidence="2" id="KW-1185">Reference proteome</keyword>
<protein>
    <submittedName>
        <fullName evidence="1">Uncharacterized protein</fullName>
    </submittedName>
</protein>
<reference evidence="1 2" key="2">
    <citation type="submission" date="2023-11" db="EMBL/GenBank/DDBJ databases">
        <authorList>
            <person name="Lara A.C."/>
            <person name="Chronakova A."/>
        </authorList>
    </citation>
    <scope>NUCLEOTIDE SEQUENCE [LARGE SCALE GENOMIC DNA]</scope>
    <source>
        <strain evidence="1 2">BCCO 10_0856</strain>
    </source>
</reference>
<dbReference type="Proteomes" id="UP001285521">
    <property type="component" value="Unassembled WGS sequence"/>
</dbReference>
<dbReference type="EMBL" id="JAXAVW010000023">
    <property type="protein sequence ID" value="MDX8033827.1"/>
    <property type="molecule type" value="Genomic_DNA"/>
</dbReference>